<organism evidence="16 17">
    <name type="scientific">Paraburkholderia azotifigens</name>
    <dbReference type="NCBI Taxonomy" id="2057004"/>
    <lineage>
        <taxon>Bacteria</taxon>
        <taxon>Pseudomonadati</taxon>
        <taxon>Pseudomonadota</taxon>
        <taxon>Betaproteobacteria</taxon>
        <taxon>Burkholderiales</taxon>
        <taxon>Burkholderiaceae</taxon>
        <taxon>Paraburkholderia</taxon>
    </lineage>
</organism>
<dbReference type="PANTHER" id="PTHR45436">
    <property type="entry name" value="SENSOR HISTIDINE KINASE YKOH"/>
    <property type="match status" value="1"/>
</dbReference>
<evidence type="ECO:0000256" key="12">
    <source>
        <dbReference type="ARBA" id="ARBA00023136"/>
    </source>
</evidence>
<dbReference type="GO" id="GO:0005524">
    <property type="term" value="F:ATP binding"/>
    <property type="evidence" value="ECO:0007669"/>
    <property type="project" value="UniProtKB-KW"/>
</dbReference>
<dbReference type="InterPro" id="IPR003661">
    <property type="entry name" value="HisK_dim/P_dom"/>
</dbReference>
<dbReference type="InterPro" id="IPR004358">
    <property type="entry name" value="Sig_transdc_His_kin-like_C"/>
</dbReference>
<dbReference type="PRINTS" id="PR00344">
    <property type="entry name" value="BCTRLSENSOR"/>
</dbReference>
<keyword evidence="8 16" id="KW-0418">Kinase</keyword>
<dbReference type="Proteomes" id="UP001481677">
    <property type="component" value="Unassembled WGS sequence"/>
</dbReference>
<accession>A0A5C6VEQ3</accession>
<comment type="catalytic activity">
    <reaction evidence="1">
        <text>ATP + protein L-histidine = ADP + protein N-phospho-L-histidine.</text>
        <dbReference type="EC" id="2.7.13.3"/>
    </reaction>
</comment>
<evidence type="ECO:0000256" key="13">
    <source>
        <dbReference type="SAM" id="Phobius"/>
    </source>
</evidence>
<dbReference type="CDD" id="cd00082">
    <property type="entry name" value="HisKA"/>
    <property type="match status" value="1"/>
</dbReference>
<evidence type="ECO:0000256" key="4">
    <source>
        <dbReference type="ARBA" id="ARBA00022553"/>
    </source>
</evidence>
<protein>
    <recommendedName>
        <fullName evidence="3">histidine kinase</fullName>
        <ecNumber evidence="3">2.7.13.3</ecNumber>
    </recommendedName>
</protein>
<evidence type="ECO:0000256" key="10">
    <source>
        <dbReference type="ARBA" id="ARBA00022989"/>
    </source>
</evidence>
<evidence type="ECO:0000313" key="17">
    <source>
        <dbReference type="Proteomes" id="UP000321776"/>
    </source>
</evidence>
<evidence type="ECO:0000313" key="18">
    <source>
        <dbReference type="Proteomes" id="UP001481677"/>
    </source>
</evidence>
<keyword evidence="10 13" id="KW-1133">Transmembrane helix</keyword>
<keyword evidence="5" id="KW-0808">Transferase</keyword>
<feature type="transmembrane region" description="Helical" evidence="13">
    <location>
        <begin position="7"/>
        <end position="28"/>
    </location>
</feature>
<keyword evidence="11" id="KW-0902">Two-component regulatory system</keyword>
<comment type="caution">
    <text evidence="16">The sequence shown here is derived from an EMBL/GenBank/DDBJ whole genome shotgun (WGS) entry which is preliminary data.</text>
</comment>
<dbReference type="GO" id="GO:0000155">
    <property type="term" value="F:phosphorelay sensor kinase activity"/>
    <property type="evidence" value="ECO:0007669"/>
    <property type="project" value="InterPro"/>
</dbReference>
<dbReference type="SMART" id="SM00388">
    <property type="entry name" value="HisKA"/>
    <property type="match status" value="1"/>
</dbReference>
<dbReference type="PANTHER" id="PTHR45436:SF14">
    <property type="entry name" value="SENSOR PROTEIN QSEC"/>
    <property type="match status" value="1"/>
</dbReference>
<reference evidence="15 18" key="3">
    <citation type="submission" date="2024-01" db="EMBL/GenBank/DDBJ databases">
        <title>The diversity of rhizobia nodulating Mimosa spp. in eleven states of Brazil covering several biomes is determined by host plant, location, and edaphic factors.</title>
        <authorList>
            <person name="Rouws L."/>
            <person name="Barauna A."/>
            <person name="Beukes C."/>
            <person name="De Faria S.M."/>
            <person name="Gross E."/>
            <person name="Dos Reis Junior F.B."/>
            <person name="Simon M."/>
            <person name="Maluk M."/>
            <person name="Odee D.W."/>
            <person name="Kenicer G."/>
            <person name="Young J.P.W."/>
            <person name="Reis V.M."/>
            <person name="Zilli J."/>
            <person name="James E.K."/>
        </authorList>
    </citation>
    <scope>NUCLEOTIDE SEQUENCE [LARGE SCALE GENOMIC DNA]</scope>
    <source>
        <strain evidence="15 18">JPY530</strain>
    </source>
</reference>
<dbReference type="AlphaFoldDB" id="A0A5C6VEQ3"/>
<evidence type="ECO:0000313" key="15">
    <source>
        <dbReference type="EMBL" id="MEM5339328.1"/>
    </source>
</evidence>
<evidence type="ECO:0000256" key="6">
    <source>
        <dbReference type="ARBA" id="ARBA00022692"/>
    </source>
</evidence>
<sequence length="444" mass="48856">MTSIRRWLLGWLIAGLAVAALIAAYGIFYTAQMEATELFDYELRTVALSVPATIAGTNGFTQRGPDFEGLADDRLFIEVWDGTGRSVYRSLAGIDVPRFPPGLRTIEYDEYHWRVFGVQEGDRFVQAAQPMSVREDLARHLALRTLWPLALFLPAIVLIVLFVVGRGLAPIGGISRALATRSFDSLEPLHLDGKLPVEMQPLVDALNDLLHRLNEASQSQRTFVGDAAHELRSPLAALKLQLQAAERDGSLVGSKQTFERIEGRLNRLIHLVHQLLTMAREDAQRSAHFEPVSLRRLCERAVADFSMLAEARQIDLGLEFNPSAGADDAYRVNAEPNGIEVLLNNLIDNAIRYTPHGGKVDVILRRSGGEVSICVSDSGPGVPEAERERVFDRFYRSAGNKEHGSGLGLAIASKIAQRHHATLSMSKNESGVGLRVTLAGLRVE</sequence>
<dbReference type="CDD" id="cd00075">
    <property type="entry name" value="HATPase"/>
    <property type="match status" value="1"/>
</dbReference>
<feature type="transmembrane region" description="Helical" evidence="13">
    <location>
        <begin position="146"/>
        <end position="169"/>
    </location>
</feature>
<evidence type="ECO:0000256" key="1">
    <source>
        <dbReference type="ARBA" id="ARBA00000085"/>
    </source>
</evidence>
<dbReference type="PROSITE" id="PS50109">
    <property type="entry name" value="HIS_KIN"/>
    <property type="match status" value="1"/>
</dbReference>
<evidence type="ECO:0000256" key="2">
    <source>
        <dbReference type="ARBA" id="ARBA00004141"/>
    </source>
</evidence>
<dbReference type="InterPro" id="IPR050428">
    <property type="entry name" value="TCS_sensor_his_kinase"/>
</dbReference>
<dbReference type="SUPFAM" id="SSF47384">
    <property type="entry name" value="Homodimeric domain of signal transducing histidine kinase"/>
    <property type="match status" value="1"/>
</dbReference>
<evidence type="ECO:0000256" key="7">
    <source>
        <dbReference type="ARBA" id="ARBA00022741"/>
    </source>
</evidence>
<dbReference type="InterPro" id="IPR005467">
    <property type="entry name" value="His_kinase_dom"/>
</dbReference>
<evidence type="ECO:0000256" key="11">
    <source>
        <dbReference type="ARBA" id="ARBA00023012"/>
    </source>
</evidence>
<gene>
    <name evidence="16" type="ORF">FRZ40_21695</name>
    <name evidence="15" type="ORF">V4C56_06725</name>
</gene>
<dbReference type="EC" id="2.7.13.3" evidence="3"/>
<evidence type="ECO:0000256" key="9">
    <source>
        <dbReference type="ARBA" id="ARBA00022840"/>
    </source>
</evidence>
<keyword evidence="12 13" id="KW-0472">Membrane</keyword>
<dbReference type="InterPro" id="IPR036890">
    <property type="entry name" value="HATPase_C_sf"/>
</dbReference>
<dbReference type="Gene3D" id="1.10.287.130">
    <property type="match status" value="1"/>
</dbReference>
<comment type="subcellular location">
    <subcellularLocation>
        <location evidence="2">Membrane</location>
        <topology evidence="2">Multi-pass membrane protein</topology>
    </subcellularLocation>
</comment>
<dbReference type="SMART" id="SM00387">
    <property type="entry name" value="HATPase_c"/>
    <property type="match status" value="1"/>
</dbReference>
<evidence type="ECO:0000313" key="16">
    <source>
        <dbReference type="EMBL" id="TXC83026.1"/>
    </source>
</evidence>
<keyword evidence="6 13" id="KW-0812">Transmembrane</keyword>
<evidence type="ECO:0000256" key="5">
    <source>
        <dbReference type="ARBA" id="ARBA00022679"/>
    </source>
</evidence>
<dbReference type="Pfam" id="PF02518">
    <property type="entry name" value="HATPase_c"/>
    <property type="match status" value="1"/>
</dbReference>
<dbReference type="SUPFAM" id="SSF55874">
    <property type="entry name" value="ATPase domain of HSP90 chaperone/DNA topoisomerase II/histidine kinase"/>
    <property type="match status" value="1"/>
</dbReference>
<proteinExistence type="predicted"/>
<evidence type="ECO:0000256" key="8">
    <source>
        <dbReference type="ARBA" id="ARBA00022777"/>
    </source>
</evidence>
<reference evidence="16 17" key="1">
    <citation type="journal article" date="2018" name="Int. J. Syst. Evol. Microbiol.">
        <title>Paraburkholderia azotifigens sp. nov., a nitrogen-fixing bacterium isolated from paddy soil.</title>
        <authorList>
            <person name="Choi G.M."/>
            <person name="Im W.T."/>
        </authorList>
    </citation>
    <scope>NUCLEOTIDE SEQUENCE [LARGE SCALE GENOMIC DNA]</scope>
    <source>
        <strain evidence="16 17">NF 2-5-3</strain>
    </source>
</reference>
<dbReference type="RefSeq" id="WP_028363647.1">
    <property type="nucleotide sequence ID" value="NZ_JAZHFZ010000003.1"/>
</dbReference>
<dbReference type="GO" id="GO:0005886">
    <property type="term" value="C:plasma membrane"/>
    <property type="evidence" value="ECO:0007669"/>
    <property type="project" value="TreeGrafter"/>
</dbReference>
<dbReference type="Pfam" id="PF00512">
    <property type="entry name" value="HisKA"/>
    <property type="match status" value="1"/>
</dbReference>
<evidence type="ECO:0000256" key="3">
    <source>
        <dbReference type="ARBA" id="ARBA00012438"/>
    </source>
</evidence>
<dbReference type="InterPro" id="IPR003594">
    <property type="entry name" value="HATPase_dom"/>
</dbReference>
<name>A0A5C6VEQ3_9BURK</name>
<keyword evidence="7" id="KW-0547">Nucleotide-binding</keyword>
<dbReference type="EMBL" id="VOQS01000003">
    <property type="protein sequence ID" value="TXC83026.1"/>
    <property type="molecule type" value="Genomic_DNA"/>
</dbReference>
<dbReference type="InterPro" id="IPR036097">
    <property type="entry name" value="HisK_dim/P_sf"/>
</dbReference>
<dbReference type="Gene3D" id="3.30.565.10">
    <property type="entry name" value="Histidine kinase-like ATPase, C-terminal domain"/>
    <property type="match status" value="1"/>
</dbReference>
<keyword evidence="9 15" id="KW-0067">ATP-binding</keyword>
<keyword evidence="18" id="KW-1185">Reference proteome</keyword>
<dbReference type="EMBL" id="JAZHGA010000003">
    <property type="protein sequence ID" value="MEM5339328.1"/>
    <property type="molecule type" value="Genomic_DNA"/>
</dbReference>
<reference evidence="16" key="2">
    <citation type="submission" date="2019-08" db="EMBL/GenBank/DDBJ databases">
        <authorList>
            <person name="Im W.-T."/>
        </authorList>
    </citation>
    <scope>NUCLEOTIDE SEQUENCE</scope>
    <source>
        <strain evidence="16">NF 2-5-3</strain>
    </source>
</reference>
<evidence type="ECO:0000259" key="14">
    <source>
        <dbReference type="PROSITE" id="PS50109"/>
    </source>
</evidence>
<feature type="domain" description="Histidine kinase" evidence="14">
    <location>
        <begin position="226"/>
        <end position="442"/>
    </location>
</feature>
<dbReference type="Proteomes" id="UP000321776">
    <property type="component" value="Unassembled WGS sequence"/>
</dbReference>
<keyword evidence="4" id="KW-0597">Phosphoprotein</keyword>